<dbReference type="Gene3D" id="4.10.470.20">
    <property type="match status" value="1"/>
</dbReference>
<feature type="compositionally biased region" description="Basic and acidic residues" evidence="8">
    <location>
        <begin position="232"/>
        <end position="242"/>
    </location>
</feature>
<dbReference type="EMBL" id="VEVO01000014">
    <property type="protein sequence ID" value="KAF0031777.1"/>
    <property type="molecule type" value="Genomic_DNA"/>
</dbReference>
<dbReference type="AlphaFoldDB" id="A0A6A4SEX5"/>
<evidence type="ECO:0000256" key="5">
    <source>
        <dbReference type="ARBA" id="ARBA00023157"/>
    </source>
</evidence>
<keyword evidence="4" id="KW-0472">Membrane</keyword>
<dbReference type="PANTHER" id="PTHR10773">
    <property type="entry name" value="DNA-DIRECTED RNA POLYMERASES I, II, AND III SUBUNIT RPABC2"/>
    <property type="match status" value="1"/>
</dbReference>
<dbReference type="PROSITE" id="PS50258">
    <property type="entry name" value="LNR"/>
    <property type="match status" value="1"/>
</dbReference>
<feature type="domain" description="LNR" evidence="9">
    <location>
        <begin position="538"/>
        <end position="580"/>
    </location>
</feature>
<evidence type="ECO:0000256" key="8">
    <source>
        <dbReference type="SAM" id="MobiDB-lite"/>
    </source>
</evidence>
<feature type="region of interest" description="Disordered" evidence="8">
    <location>
        <begin position="501"/>
        <end position="526"/>
    </location>
</feature>
<comment type="subcellular location">
    <subcellularLocation>
        <location evidence="7">Endomembrane system</location>
        <topology evidence="7">Single-pass type I membrane protein</topology>
    </subcellularLocation>
</comment>
<feature type="compositionally biased region" description="Basic and acidic residues" evidence="8">
    <location>
        <begin position="503"/>
        <end position="512"/>
    </location>
</feature>
<evidence type="ECO:0000259" key="9">
    <source>
        <dbReference type="PROSITE" id="PS50258"/>
    </source>
</evidence>
<evidence type="ECO:0000256" key="1">
    <source>
        <dbReference type="ARBA" id="ARBA00022692"/>
    </source>
</evidence>
<evidence type="ECO:0000256" key="4">
    <source>
        <dbReference type="ARBA" id="ARBA00023136"/>
    </source>
</evidence>
<dbReference type="SMART" id="SM00004">
    <property type="entry name" value="NL"/>
    <property type="match status" value="1"/>
</dbReference>
<organism evidence="10 11">
    <name type="scientific">Scophthalmus maximus</name>
    <name type="common">Turbot</name>
    <name type="synonym">Psetta maxima</name>
    <dbReference type="NCBI Taxonomy" id="52904"/>
    <lineage>
        <taxon>Eukaryota</taxon>
        <taxon>Metazoa</taxon>
        <taxon>Chordata</taxon>
        <taxon>Craniata</taxon>
        <taxon>Vertebrata</taxon>
        <taxon>Euteleostomi</taxon>
        <taxon>Actinopterygii</taxon>
        <taxon>Neopterygii</taxon>
        <taxon>Teleostei</taxon>
        <taxon>Neoteleostei</taxon>
        <taxon>Acanthomorphata</taxon>
        <taxon>Carangaria</taxon>
        <taxon>Pleuronectiformes</taxon>
        <taxon>Pleuronectoidei</taxon>
        <taxon>Scophthalmidae</taxon>
        <taxon>Scophthalmus</taxon>
    </lineage>
</organism>
<dbReference type="InterPro" id="IPR000800">
    <property type="entry name" value="Notch_dom"/>
</dbReference>
<keyword evidence="3" id="KW-1133">Transmembrane helix</keyword>
<protein>
    <recommendedName>
        <fullName evidence="9">LNR domain-containing protein</fullName>
    </recommendedName>
</protein>
<comment type="caution">
    <text evidence="10">The sequence shown here is derived from an EMBL/GenBank/DDBJ whole genome shotgun (WGS) entry which is preliminary data.</text>
</comment>
<proteinExistence type="predicted"/>
<evidence type="ECO:0000313" key="10">
    <source>
        <dbReference type="EMBL" id="KAF0031777.1"/>
    </source>
</evidence>
<gene>
    <name evidence="10" type="ORF">F2P81_016332</name>
</gene>
<evidence type="ECO:0000256" key="7">
    <source>
        <dbReference type="ARBA" id="ARBA00046288"/>
    </source>
</evidence>
<keyword evidence="6" id="KW-0325">Glycoprotein</keyword>
<evidence type="ECO:0000256" key="6">
    <source>
        <dbReference type="ARBA" id="ARBA00023180"/>
    </source>
</evidence>
<evidence type="ECO:0000256" key="2">
    <source>
        <dbReference type="ARBA" id="ARBA00022737"/>
    </source>
</evidence>
<keyword evidence="1" id="KW-0812">Transmembrane</keyword>
<reference evidence="10 11" key="1">
    <citation type="submission" date="2019-06" db="EMBL/GenBank/DDBJ databases">
        <title>Draft genomes of female and male turbot (Scophthalmus maximus).</title>
        <authorList>
            <person name="Xu H."/>
            <person name="Xu X.-W."/>
            <person name="Shao C."/>
            <person name="Chen S."/>
        </authorList>
    </citation>
    <scope>NUCLEOTIDE SEQUENCE [LARGE SCALE GENOMIC DNA]</scope>
    <source>
        <strain evidence="10">Ysfricsl-2016a</strain>
        <tissue evidence="10">Blood</tissue>
    </source>
</reference>
<dbReference type="Proteomes" id="UP000438429">
    <property type="component" value="Unassembled WGS sequence"/>
</dbReference>
<name>A0A6A4SEX5_SCOMX</name>
<dbReference type="GO" id="GO:0012505">
    <property type="term" value="C:endomembrane system"/>
    <property type="evidence" value="ECO:0007669"/>
    <property type="project" value="UniProtKB-SubCell"/>
</dbReference>
<accession>A0A6A4SEX5</accession>
<dbReference type="InterPro" id="IPR035993">
    <property type="entry name" value="Notch-like_dom_sf"/>
</dbReference>
<keyword evidence="2" id="KW-0677">Repeat</keyword>
<evidence type="ECO:0000313" key="11">
    <source>
        <dbReference type="Proteomes" id="UP000438429"/>
    </source>
</evidence>
<dbReference type="SUPFAM" id="SSF90193">
    <property type="entry name" value="Notch domain"/>
    <property type="match status" value="1"/>
</dbReference>
<keyword evidence="5" id="KW-1015">Disulfide bond</keyword>
<dbReference type="Pfam" id="PF00066">
    <property type="entry name" value="Notch"/>
    <property type="match status" value="1"/>
</dbReference>
<sequence>MGEPPLPYSDILHFTSALKPQSAKTVETETEMVFGRENLVRWGLDGYLYLMHKVFIKAFLCLAIAAMEDVGLLPKPTTDPPDHRPTVPETFGLQHFPQGWGPPKNSQSQNHRSIKVVAKQAETAEDGGEKHIQANGKKEITEEARKTVFDEFWRDTNWAQRTLYMAGQVDRDPVERSRAVGPQSRRTVSLRYHLLVDGERKQVCKNMFPSTLGIGEWSVLNWAQRAATQKSESNEKRLEKRPTVAQCPQQNPPPSACGNTVDVDQGHQNQRGQPKRNPELPSHYCGSKVDRSNLEWRANPKRKRDGATISKAQRTMGRDARPVLAEGPPTTSVLTSVRKQGATFSLVFWPQRKIRDAELVDCDPVERTRAPWTLSTSASIPKLYPEAVSSHMSEVYRHYYDHCSERKTPAALVAVAGSCPDIRRASEKKKKRGRVNKVGWVVVEGVVGDGGDGTGRLQSELTVHCEQRGCSLTAGLRIYNESQPSFCGSEAGFPEQLDWTVDPPEHRDDEAHGWQPERPQDVGSEDVSSAGAELDMSSPDHIKYCRDHYADSHCGQGCNNAPCGWDGSDCFTQQSPQWAKGTMVLHTNIPLDRGTFSNSSLLWALSVLLQSPLKLRGATQLATNRNLLDFDPQQLVDLLAQATPADSNGCVLSKTGTGIVMPVTVLL</sequence>
<dbReference type="PANTHER" id="PTHR10773:SF19">
    <property type="match status" value="1"/>
</dbReference>
<feature type="region of interest" description="Disordered" evidence="8">
    <location>
        <begin position="228"/>
        <end position="331"/>
    </location>
</feature>
<evidence type="ECO:0000256" key="3">
    <source>
        <dbReference type="ARBA" id="ARBA00022989"/>
    </source>
</evidence>